<dbReference type="EMBL" id="CP034463">
    <property type="protein sequence ID" value="AZP15011.1"/>
    <property type="molecule type" value="Genomic_DNA"/>
</dbReference>
<keyword evidence="2" id="KW-1133">Transmembrane helix</keyword>
<keyword evidence="2" id="KW-0812">Transmembrane</keyword>
<feature type="transmembrane region" description="Helical" evidence="2">
    <location>
        <begin position="255"/>
        <end position="274"/>
    </location>
</feature>
<name>A0A3S9HSC1_9ACTN</name>
<proteinExistence type="predicted"/>
<accession>A0A3S9HSC1</accession>
<organism evidence="3 4">
    <name type="scientific">Streptomyces aquilus</name>
    <dbReference type="NCBI Taxonomy" id="2548456"/>
    <lineage>
        <taxon>Bacteria</taxon>
        <taxon>Bacillati</taxon>
        <taxon>Actinomycetota</taxon>
        <taxon>Actinomycetes</taxon>
        <taxon>Kitasatosporales</taxon>
        <taxon>Streptomycetaceae</taxon>
        <taxon>Streptomyces</taxon>
    </lineage>
</organism>
<protein>
    <recommendedName>
        <fullName evidence="5">DUF4157 domain-containing protein</fullName>
    </recommendedName>
</protein>
<sequence length="291" mass="30451">MSTPALTRSAPTLVPQRQPVVPDQLPPVPRPRHSWALSVLWWVACLICGGLGGVVLAAVGTSRGRVPSRRRVAVVLTGTVLQLLCAVSFTVAGATGEFRACPAPSAQASGGGNGDEKAVGDAGVWGAARAMVNAPVSGAALLYGRGQGGEVYQCDNGTTAVVMDDGVVRAGTMFGTVFLTDQRMETETPRTHRLVEHEARHADQWAGFSLTAGPAAFPALYALDEAFFPGAFNHFERQAGLEEGGYEIPSDCPSIAGQLALASLGLLAGAVLIVRHRYRRPPVSDRSGTPR</sequence>
<evidence type="ECO:0000256" key="1">
    <source>
        <dbReference type="SAM" id="MobiDB-lite"/>
    </source>
</evidence>
<dbReference type="Proteomes" id="UP000280197">
    <property type="component" value="Chromosome"/>
</dbReference>
<feature type="transmembrane region" description="Helical" evidence="2">
    <location>
        <begin position="39"/>
        <end position="60"/>
    </location>
</feature>
<evidence type="ECO:0000313" key="3">
    <source>
        <dbReference type="EMBL" id="AZP15011.1"/>
    </source>
</evidence>
<dbReference type="KEGG" id="saqu:EJC51_01970"/>
<feature type="transmembrane region" description="Helical" evidence="2">
    <location>
        <begin position="72"/>
        <end position="94"/>
    </location>
</feature>
<reference evidence="3 4" key="1">
    <citation type="submission" date="2018-12" db="EMBL/GenBank/DDBJ databases">
        <authorList>
            <person name="Li K."/>
        </authorList>
    </citation>
    <scope>NUCLEOTIDE SEQUENCE [LARGE SCALE GENOMIC DNA]</scope>
    <source>
        <strain evidence="4">CR22</strain>
    </source>
</reference>
<dbReference type="AlphaFoldDB" id="A0A3S9HSC1"/>
<gene>
    <name evidence="3" type="ORF">EJC51_01970</name>
</gene>
<keyword evidence="4" id="KW-1185">Reference proteome</keyword>
<dbReference type="RefSeq" id="WP_126269397.1">
    <property type="nucleotide sequence ID" value="NZ_CP034463.1"/>
</dbReference>
<feature type="compositionally biased region" description="Polar residues" evidence="1">
    <location>
        <begin position="1"/>
        <end position="10"/>
    </location>
</feature>
<evidence type="ECO:0008006" key="5">
    <source>
        <dbReference type="Google" id="ProtNLM"/>
    </source>
</evidence>
<evidence type="ECO:0000313" key="4">
    <source>
        <dbReference type="Proteomes" id="UP000280197"/>
    </source>
</evidence>
<feature type="region of interest" description="Disordered" evidence="1">
    <location>
        <begin position="1"/>
        <end position="20"/>
    </location>
</feature>
<keyword evidence="2" id="KW-0472">Membrane</keyword>
<evidence type="ECO:0000256" key="2">
    <source>
        <dbReference type="SAM" id="Phobius"/>
    </source>
</evidence>